<name>A0ABQ0AVG3_9FIRM</name>
<sequence>MTKNYDHRQNRWARSSYRGPRKGRRTPKKAFLPLAVAGTGLLLLAAVSAVTVSHFKGKGASQTQESPAPDTEPALTAASVTVNGISLEGLNQDEVYEKIKELFPWSMKAAYGDEQLPVTDLLQPRLKKWAQQLCTSSQSGEITLTAADLVDDQLEKDALAQARTLAGQWEIAPKNSGLDYFDKEKGSFVFSDGCSGIEIDEEQMAQDILSAIRENRLDAVITARSSDAAPALSAAQAKEAYKTIATFTTETTNNQKRNTNVRLAAEALNGTIVQPGEEFSFNSVVGQRTAEKGYQEAAAYNSGSVVQEIGGGVCQISSTLYRVVFNAGMKVTFRRSHTFEPNYVTPGQDAAISWEQPDFRFVNTSDAPIGIRASYADRKATVSIYGIPVLEDGVSWDLYSEKVEELDPPEPEYVEDPTLAPGTEKVVKAATPGSRWDTYKVVSKNGKEIERTLDHSKSYKGHAAVIHRNTSSGETAPSQAGTDAAAPTETSAAHTAEGQTSGATENAGSTSSLENGSQPAGSESTAPSPTVDGMPEGYTPGTGVIAPFQPENQ</sequence>
<feature type="domain" description="G5" evidence="3">
    <location>
        <begin position="393"/>
        <end position="472"/>
    </location>
</feature>
<dbReference type="InterPro" id="IPR052913">
    <property type="entry name" value="Glycopeptide_resist_protein"/>
</dbReference>
<dbReference type="Proteomes" id="UP001600894">
    <property type="component" value="Unassembled WGS sequence"/>
</dbReference>
<dbReference type="InterPro" id="IPR011098">
    <property type="entry name" value="G5_dom"/>
</dbReference>
<gene>
    <name evidence="4" type="ORF">F130042H8_10800</name>
</gene>
<dbReference type="PROSITE" id="PS51109">
    <property type="entry name" value="G5"/>
    <property type="match status" value="1"/>
</dbReference>
<protein>
    <submittedName>
        <fullName evidence="4">VanW family protein</fullName>
    </submittedName>
</protein>
<dbReference type="RefSeq" id="WP_390469411.1">
    <property type="nucleotide sequence ID" value="NZ_BAABXL010000001.1"/>
</dbReference>
<dbReference type="InterPro" id="IPR007391">
    <property type="entry name" value="Vancomycin_resist_VanW"/>
</dbReference>
<feature type="region of interest" description="Disordered" evidence="2">
    <location>
        <begin position="1"/>
        <end position="26"/>
    </location>
</feature>
<reference evidence="4 5" key="1">
    <citation type="submission" date="2024-04" db="EMBL/GenBank/DDBJ databases">
        <title>Defined microbial consortia suppress multidrug-resistant proinflammatory Enterobacteriaceae via ecological control.</title>
        <authorList>
            <person name="Furuichi M."/>
            <person name="Kawaguchi T."/>
            <person name="Pust M."/>
            <person name="Yasuma K."/>
            <person name="Plichta D."/>
            <person name="Hasegawa N."/>
            <person name="Ohya T."/>
            <person name="Bhattarai S."/>
            <person name="Sasajima S."/>
            <person name="Aoto Y."/>
            <person name="Tuganbaev T."/>
            <person name="Yaginuma M."/>
            <person name="Ueda M."/>
            <person name="Okahashi N."/>
            <person name="Amafuji K."/>
            <person name="Kiridooshi Y."/>
            <person name="Sugita K."/>
            <person name="Strazar M."/>
            <person name="Skelly A."/>
            <person name="Suda W."/>
            <person name="Hattori M."/>
            <person name="Nakamoto N."/>
            <person name="Caballero S."/>
            <person name="Norman J."/>
            <person name="Olle B."/>
            <person name="Tanoue T."/>
            <person name="Arita M."/>
            <person name="Bucci V."/>
            <person name="Atarashi K."/>
            <person name="Xavier R."/>
            <person name="Honda K."/>
        </authorList>
    </citation>
    <scope>NUCLEOTIDE SEQUENCE [LARGE SCALE GENOMIC DNA]</scope>
    <source>
        <strain evidence="5">f13</strain>
    </source>
</reference>
<feature type="region of interest" description="Disordered" evidence="2">
    <location>
        <begin position="470"/>
        <end position="553"/>
    </location>
</feature>
<dbReference type="Pfam" id="PF07501">
    <property type="entry name" value="G5"/>
    <property type="match status" value="1"/>
</dbReference>
<dbReference type="Gene3D" id="2.20.230.10">
    <property type="entry name" value="Resuscitation-promoting factor rpfb"/>
    <property type="match status" value="1"/>
</dbReference>
<proteinExistence type="predicted"/>
<evidence type="ECO:0000256" key="2">
    <source>
        <dbReference type="SAM" id="MobiDB-lite"/>
    </source>
</evidence>
<comment type="caution">
    <text evidence="4">The sequence shown here is derived from an EMBL/GenBank/DDBJ whole genome shotgun (WGS) entry which is preliminary data.</text>
</comment>
<keyword evidence="1" id="KW-0732">Signal</keyword>
<keyword evidence="5" id="KW-1185">Reference proteome</keyword>
<dbReference type="PANTHER" id="PTHR35788">
    <property type="entry name" value="EXPORTED PROTEIN-RELATED"/>
    <property type="match status" value="1"/>
</dbReference>
<dbReference type="SMART" id="SM01208">
    <property type="entry name" value="G5"/>
    <property type="match status" value="1"/>
</dbReference>
<dbReference type="PANTHER" id="PTHR35788:SF1">
    <property type="entry name" value="EXPORTED PROTEIN"/>
    <property type="match status" value="1"/>
</dbReference>
<evidence type="ECO:0000313" key="5">
    <source>
        <dbReference type="Proteomes" id="UP001600894"/>
    </source>
</evidence>
<dbReference type="EMBL" id="BAABXL010000001">
    <property type="protein sequence ID" value="GAA6268020.1"/>
    <property type="molecule type" value="Genomic_DNA"/>
</dbReference>
<evidence type="ECO:0000256" key="1">
    <source>
        <dbReference type="ARBA" id="ARBA00022729"/>
    </source>
</evidence>
<organism evidence="4 5">
    <name type="scientific">Enterocloster alcoholdehydrogenati</name>
    <dbReference type="NCBI Taxonomy" id="2547410"/>
    <lineage>
        <taxon>Bacteria</taxon>
        <taxon>Bacillati</taxon>
        <taxon>Bacillota</taxon>
        <taxon>Clostridia</taxon>
        <taxon>Lachnospirales</taxon>
        <taxon>Lachnospiraceae</taxon>
        <taxon>Enterocloster</taxon>
    </lineage>
</organism>
<dbReference type="Pfam" id="PF04294">
    <property type="entry name" value="VanW"/>
    <property type="match status" value="1"/>
</dbReference>
<evidence type="ECO:0000313" key="4">
    <source>
        <dbReference type="EMBL" id="GAA6268020.1"/>
    </source>
</evidence>
<evidence type="ECO:0000259" key="3">
    <source>
        <dbReference type="PROSITE" id="PS51109"/>
    </source>
</evidence>
<feature type="compositionally biased region" description="Polar residues" evidence="2">
    <location>
        <begin position="488"/>
        <end position="528"/>
    </location>
</feature>
<feature type="compositionally biased region" description="Polar residues" evidence="2">
    <location>
        <begin position="470"/>
        <end position="481"/>
    </location>
</feature>
<accession>A0ABQ0AVG3</accession>